<keyword evidence="2" id="KW-1185">Reference proteome</keyword>
<evidence type="ECO:0000313" key="1">
    <source>
        <dbReference type="EMBL" id="MBB6478579.1"/>
    </source>
</evidence>
<dbReference type="InterPro" id="IPR017853">
    <property type="entry name" value="GH"/>
</dbReference>
<gene>
    <name evidence="1" type="ORF">HNR50_000212</name>
</gene>
<protein>
    <submittedName>
        <fullName evidence="1">Uncharacterized protein</fullName>
    </submittedName>
</protein>
<dbReference type="AlphaFoldDB" id="A0A841R6F4"/>
<accession>A0A841R6F4</accession>
<evidence type="ECO:0000313" key="2">
    <source>
        <dbReference type="Proteomes" id="UP000587760"/>
    </source>
</evidence>
<name>A0A841R6F4_9SPIO</name>
<dbReference type="Gene3D" id="3.20.20.80">
    <property type="entry name" value="Glycosidases"/>
    <property type="match status" value="2"/>
</dbReference>
<comment type="caution">
    <text evidence="1">The sequence shown here is derived from an EMBL/GenBank/DDBJ whole genome shotgun (WGS) entry which is preliminary data.</text>
</comment>
<sequence length="885" mass="101880">MTSEYPEAGFTRIKKLLIDLYGDDGGRTRFDLLKEKADAFLNSRSEKQIRDSLSFDPAKPYEALKGKIFVIAYPDNVYTDNKYPLMTLKRTLKDWFPSIRGMHILPERTMSHNDIWPQDIYRFCDHLKANLIVRKLQEDGILDDNRIISDDYESLIGKFMSESLPELAGDDMEILKKELPVILDAAWNSHFNDGGFSQKTRAVVDPRFGENRHLEDLTGSFSTMLDFVVNHLDMDNDYLEEFRRGNNDGEAFVIIYRDEYRQLKADGVLNKTFRPRPFPLFTGMRKYPVTDLDGKCLTPDECAVEMNRIFTANDLEPLDERLIRFMSIYFKIENDQGLTSEDKRIFNAFEQYAAEKKIDTSAFWEDSQIQARQKVINYKRLPDMEALMEEFGLSIKYADIFMNDSDHVFGREFYIYTTFSESQADVNPLTLDGFNMIVEDLFHLLSSGSLTMMRMDAIKYLWKEIGKKNFDMEEGNKLIEVIRTLMKIVSPSTLPLDEINSPDPVVYSMARDGGFAYLFGQVNAVPIAFNEGSLEPLIRFNKTRNEQCPENLLPFVMLSTHDGRSVQGLGVQRSDGHVSIGQFYNLKDTVESRGGKPKFRSVAKGEISGDTFRKVFTEAGYEKKLDRLSGLFDRNLIGQEDLYRLRDNDWEESDLLEEMASILDEDVRDLAGSPAVDYFIQWIIYGRTAYELCCTTRSSFSLTDSSGNTLTEDEEARRMVLAQLFVLTQGQDVPAIYFNDLIGLENDFKSFELSGRPRDLNRHKNRLDEMVDLIKNDPFTGAYVEKLNEILKLRAEDRSFAPGEGSFRFSVLSDTVFLHHPWHSGEHSFIVGNIVNREETVTLSVEELGDRVSQSLTDQISGRIYKAEEGRFQLSLEPYGYLWLK</sequence>
<organism evidence="1 2">
    <name type="scientific">Spirochaeta isovalerica</name>
    <dbReference type="NCBI Taxonomy" id="150"/>
    <lineage>
        <taxon>Bacteria</taxon>
        <taxon>Pseudomonadati</taxon>
        <taxon>Spirochaetota</taxon>
        <taxon>Spirochaetia</taxon>
        <taxon>Spirochaetales</taxon>
        <taxon>Spirochaetaceae</taxon>
        <taxon>Spirochaeta</taxon>
    </lineage>
</organism>
<dbReference type="EMBL" id="JACHGJ010000001">
    <property type="protein sequence ID" value="MBB6478579.1"/>
    <property type="molecule type" value="Genomic_DNA"/>
</dbReference>
<dbReference type="RefSeq" id="WP_184742554.1">
    <property type="nucleotide sequence ID" value="NZ_JACHGJ010000001.1"/>
</dbReference>
<dbReference type="Proteomes" id="UP000587760">
    <property type="component" value="Unassembled WGS sequence"/>
</dbReference>
<reference evidence="1 2" key="1">
    <citation type="submission" date="2020-08" db="EMBL/GenBank/DDBJ databases">
        <title>Genomic Encyclopedia of Type Strains, Phase IV (KMG-IV): sequencing the most valuable type-strain genomes for metagenomic binning, comparative biology and taxonomic classification.</title>
        <authorList>
            <person name="Goeker M."/>
        </authorList>
    </citation>
    <scope>NUCLEOTIDE SEQUENCE [LARGE SCALE GENOMIC DNA]</scope>
    <source>
        <strain evidence="1 2">DSM 2461</strain>
    </source>
</reference>
<dbReference type="SUPFAM" id="SSF51011">
    <property type="entry name" value="Glycosyl hydrolase domain"/>
    <property type="match status" value="1"/>
</dbReference>
<dbReference type="SUPFAM" id="SSF51445">
    <property type="entry name" value="(Trans)glycosidases"/>
    <property type="match status" value="1"/>
</dbReference>
<proteinExistence type="predicted"/>